<dbReference type="PANTHER" id="PTHR43319">
    <property type="entry name" value="BETA-LACTAMASE-RELATED"/>
    <property type="match status" value="1"/>
</dbReference>
<keyword evidence="3" id="KW-1185">Reference proteome</keyword>
<accession>A0ABT0FCD1</accession>
<dbReference type="Pfam" id="PF00144">
    <property type="entry name" value="Beta-lactamase"/>
    <property type="match status" value="1"/>
</dbReference>
<comment type="caution">
    <text evidence="2">The sequence shown here is derived from an EMBL/GenBank/DDBJ whole genome shotgun (WGS) entry which is preliminary data.</text>
</comment>
<evidence type="ECO:0000313" key="3">
    <source>
        <dbReference type="Proteomes" id="UP001300096"/>
    </source>
</evidence>
<dbReference type="PANTHER" id="PTHR43319:SF3">
    <property type="entry name" value="BETA-LACTAMASE-RELATED DOMAIN-CONTAINING PROTEIN"/>
    <property type="match status" value="1"/>
</dbReference>
<proteinExistence type="predicted"/>
<organism evidence="2 3">
    <name type="scientific">Microbacterium croceum</name>
    <dbReference type="NCBI Taxonomy" id="2851645"/>
    <lineage>
        <taxon>Bacteria</taxon>
        <taxon>Bacillati</taxon>
        <taxon>Actinomycetota</taxon>
        <taxon>Actinomycetes</taxon>
        <taxon>Micrococcales</taxon>
        <taxon>Microbacteriaceae</taxon>
        <taxon>Microbacterium</taxon>
    </lineage>
</organism>
<dbReference type="RefSeq" id="WP_247629130.1">
    <property type="nucleotide sequence ID" value="NZ_JAHWXN010000001.1"/>
</dbReference>
<feature type="domain" description="Beta-lactamase-related" evidence="1">
    <location>
        <begin position="3"/>
        <end position="343"/>
    </location>
</feature>
<dbReference type="EMBL" id="JAHWXN010000001">
    <property type="protein sequence ID" value="MCK2035720.1"/>
    <property type="molecule type" value="Genomic_DNA"/>
</dbReference>
<evidence type="ECO:0000259" key="1">
    <source>
        <dbReference type="Pfam" id="PF00144"/>
    </source>
</evidence>
<dbReference type="Proteomes" id="UP001300096">
    <property type="component" value="Unassembled WGS sequence"/>
</dbReference>
<dbReference type="InterPro" id="IPR052907">
    <property type="entry name" value="Beta-lactamase/esterase"/>
</dbReference>
<gene>
    <name evidence="2" type="ORF">KZC51_06180</name>
</gene>
<dbReference type="InterPro" id="IPR012338">
    <property type="entry name" value="Beta-lactam/transpept-like"/>
</dbReference>
<name>A0ABT0FCD1_9MICO</name>
<sequence>MANFEQGLEVGSSFAAFKDGKRIVDLAAGVAHPMTLEPYTRDTITLSFSGTKGFVAMCLAILLDRGEIDLNEPVVRYWPEFGQHGKHTITVRDVVTHRSRLPGIDVPVDFDDITHPQHIAAILAAQAPSTDPRAGFCYHALTYGWLCAELVRRVDGRSIGTFFREEVAAPLDAEVWIGLPDDVLPRVSHLIPDPDWITNPALNGERFSVDPLFRSIIGNPPILDPGDYRWNTRALRQAEMPASNGAGTAVGIASLYAGFPHLISLPTLNLVTSPLESGFDETYNSHSTYGVGFSLKDDEPGRPAAVGGYGHAGNGGSVHGYWPASGIAYSYLPNLARKTERAAPILDALSAAL</sequence>
<reference evidence="2 3" key="1">
    <citation type="submission" date="2021-06" db="EMBL/GenBank/DDBJ databases">
        <title>Genome-based taxonomic framework of Microbacterium strains isolated from marine environment, the description of four new species and reclassification of four preexisting species.</title>
        <authorList>
            <person name="Lee S.D."/>
            <person name="Kim S.-M."/>
            <person name="Byeon Y.-S."/>
            <person name="Yang H.L."/>
            <person name="Kim I.S."/>
        </authorList>
    </citation>
    <scope>NUCLEOTIDE SEQUENCE [LARGE SCALE GENOMIC DNA]</scope>
    <source>
        <strain evidence="2 3">SSW1-49</strain>
    </source>
</reference>
<dbReference type="Gene3D" id="3.40.710.10">
    <property type="entry name" value="DD-peptidase/beta-lactamase superfamily"/>
    <property type="match status" value="1"/>
</dbReference>
<dbReference type="InterPro" id="IPR001466">
    <property type="entry name" value="Beta-lactam-related"/>
</dbReference>
<protein>
    <submittedName>
        <fullName evidence="2">Beta-lactamase family protein</fullName>
    </submittedName>
</protein>
<evidence type="ECO:0000313" key="2">
    <source>
        <dbReference type="EMBL" id="MCK2035720.1"/>
    </source>
</evidence>
<dbReference type="SUPFAM" id="SSF56601">
    <property type="entry name" value="beta-lactamase/transpeptidase-like"/>
    <property type="match status" value="1"/>
</dbReference>